<reference evidence="4" key="1">
    <citation type="submission" date="2017-02" db="UniProtKB">
        <authorList>
            <consortium name="WormBaseParasite"/>
        </authorList>
    </citation>
    <scope>IDENTIFICATION</scope>
</reference>
<evidence type="ECO:0000313" key="3">
    <source>
        <dbReference type="Proteomes" id="UP000274131"/>
    </source>
</evidence>
<dbReference type="EMBL" id="UXUI01007853">
    <property type="protein sequence ID" value="VDD89671.1"/>
    <property type="molecule type" value="Genomic_DNA"/>
</dbReference>
<protein>
    <submittedName>
        <fullName evidence="4">TFIIS N-terminal domain-containing protein</fullName>
    </submittedName>
</protein>
<keyword evidence="3" id="KW-1185">Reference proteome</keyword>
<dbReference type="AlphaFoldDB" id="A0A0N4V3R8"/>
<sequence>MVCLLSTTDYVAYMKNAALESMSTQSRPTATTSNTNLSDLPPTTQVEVPHVSAPELSVEDVAEYLEKHIEVTRTNWAELNDVEELWKFCDVVSKNHNGIPDSLLKYALLNVLEDHRNRLQIQWMRNHLDGLIKAWKKEVQATKTASREGAVTMNAPTYTPPSPVHRRNKHNRKTLVNLMGVSTLLKAARTVLALEEGEVDVDEDEHGIFSVNGQELTFESWGELCKASSAKESEQYPHISPEYKRMRYQRKKEIREKKMEDEKVRLMQESMKPLEQEPEKGKNIAEETLKESVAGTSTEPNENVKKRELEEGEMSSETSSSSSSQSSSSEESLSSARNRRRKRRRHKKHNSSLQIPGAAANPQFTQLLRQIYQQRFSLIRSLQPAQKSTFAAVLNQIVSSPQGMTSAQRNEMNAFMSNYATNTFPSK</sequence>
<feature type="region of interest" description="Disordered" evidence="1">
    <location>
        <begin position="288"/>
        <end position="358"/>
    </location>
</feature>
<feature type="region of interest" description="Disordered" evidence="1">
    <location>
        <begin position="145"/>
        <end position="169"/>
    </location>
</feature>
<accession>A0A0N4V3R8</accession>
<dbReference type="OrthoDB" id="5869979at2759"/>
<dbReference type="STRING" id="51028.A0A0N4V3R8"/>
<reference evidence="2 3" key="2">
    <citation type="submission" date="2018-10" db="EMBL/GenBank/DDBJ databases">
        <authorList>
            <consortium name="Pathogen Informatics"/>
        </authorList>
    </citation>
    <scope>NUCLEOTIDE SEQUENCE [LARGE SCALE GENOMIC DNA]</scope>
</reference>
<gene>
    <name evidence="2" type="ORF">EVEC_LOCUS4422</name>
</gene>
<feature type="compositionally biased region" description="Basic residues" evidence="1">
    <location>
        <begin position="337"/>
        <end position="350"/>
    </location>
</feature>
<dbReference type="WBParaSite" id="EVEC_0000471401-mRNA-1">
    <property type="protein sequence ID" value="EVEC_0000471401-mRNA-1"/>
    <property type="gene ID" value="EVEC_0000471401"/>
</dbReference>
<organism evidence="4">
    <name type="scientific">Enterobius vermicularis</name>
    <name type="common">Human pinworm</name>
    <dbReference type="NCBI Taxonomy" id="51028"/>
    <lineage>
        <taxon>Eukaryota</taxon>
        <taxon>Metazoa</taxon>
        <taxon>Ecdysozoa</taxon>
        <taxon>Nematoda</taxon>
        <taxon>Chromadorea</taxon>
        <taxon>Rhabditida</taxon>
        <taxon>Spirurina</taxon>
        <taxon>Oxyuridomorpha</taxon>
        <taxon>Oxyuroidea</taxon>
        <taxon>Oxyuridae</taxon>
        <taxon>Enterobius</taxon>
    </lineage>
</organism>
<name>A0A0N4V3R8_ENTVE</name>
<evidence type="ECO:0000313" key="4">
    <source>
        <dbReference type="WBParaSite" id="EVEC_0000471401-mRNA-1"/>
    </source>
</evidence>
<dbReference type="Proteomes" id="UP000274131">
    <property type="component" value="Unassembled WGS sequence"/>
</dbReference>
<evidence type="ECO:0000256" key="1">
    <source>
        <dbReference type="SAM" id="MobiDB-lite"/>
    </source>
</evidence>
<feature type="compositionally biased region" description="Low complexity" evidence="1">
    <location>
        <begin position="315"/>
        <end position="335"/>
    </location>
</feature>
<evidence type="ECO:0000313" key="2">
    <source>
        <dbReference type="EMBL" id="VDD89671.1"/>
    </source>
</evidence>
<feature type="region of interest" description="Disordered" evidence="1">
    <location>
        <begin position="22"/>
        <end position="43"/>
    </location>
</feature>
<proteinExistence type="predicted"/>